<dbReference type="SUPFAM" id="SSF56801">
    <property type="entry name" value="Acetyl-CoA synthetase-like"/>
    <property type="match status" value="1"/>
</dbReference>
<dbReference type="Gene3D" id="3.40.50.12780">
    <property type="entry name" value="N-terminal domain of ligase-like"/>
    <property type="match status" value="1"/>
</dbReference>
<accession>A0A2V5IV89</accession>
<comment type="caution">
    <text evidence="5">The sequence shown here is derived from an EMBL/GenBank/DDBJ whole genome shotgun (WGS) entry which is preliminary data.</text>
</comment>
<dbReference type="Gene3D" id="3.40.50.1820">
    <property type="entry name" value="alpha/beta hydrolase"/>
    <property type="match status" value="1"/>
</dbReference>
<dbReference type="GO" id="GO:0016787">
    <property type="term" value="F:hydrolase activity"/>
    <property type="evidence" value="ECO:0007669"/>
    <property type="project" value="UniProtKB-KW"/>
</dbReference>
<keyword evidence="5" id="KW-0378">Hydrolase</keyword>
<dbReference type="InterPro" id="IPR042099">
    <property type="entry name" value="ANL_N_sf"/>
</dbReference>
<gene>
    <name evidence="5" type="ORF">CVS30_12440</name>
</gene>
<reference evidence="5 6" key="1">
    <citation type="submission" date="2018-05" db="EMBL/GenBank/DDBJ databases">
        <title>Genetic diversity of glacier-inhabiting Cryobacterium bacteria in China and description of Cryobacterium mengkeensis sp. nov. and Arthrobacter glacialis sp. nov.</title>
        <authorList>
            <person name="Liu Q."/>
            <person name="Xin Y.-H."/>
        </authorList>
    </citation>
    <scope>NUCLEOTIDE SEQUENCE [LARGE SCALE GENOMIC DNA]</scope>
    <source>
        <strain evidence="5 6">B7</strain>
    </source>
</reference>
<dbReference type="OrthoDB" id="812569at2"/>
<dbReference type="InterPro" id="IPR000873">
    <property type="entry name" value="AMP-dep_synth/lig_dom"/>
</dbReference>
<dbReference type="EMBL" id="QJVC01000013">
    <property type="protein sequence ID" value="PYI38024.1"/>
    <property type="molecule type" value="Genomic_DNA"/>
</dbReference>
<keyword evidence="6" id="KW-1185">Reference proteome</keyword>
<dbReference type="Pfam" id="PF00501">
    <property type="entry name" value="AMP-binding"/>
    <property type="match status" value="1"/>
</dbReference>
<protein>
    <submittedName>
        <fullName evidence="5">Hydrolase</fullName>
    </submittedName>
</protein>
<feature type="domain" description="AB hydrolase-1" evidence="4">
    <location>
        <begin position="78"/>
        <end position="324"/>
    </location>
</feature>
<comment type="similarity">
    <text evidence="1">Belongs to the ATP-dependent AMP-binding enzyme family.</text>
</comment>
<organism evidence="5 6">
    <name type="scientific">Arthrobacter psychrolactophilus</name>
    <dbReference type="NCBI Taxonomy" id="92442"/>
    <lineage>
        <taxon>Bacteria</taxon>
        <taxon>Bacillati</taxon>
        <taxon>Actinomycetota</taxon>
        <taxon>Actinomycetes</taxon>
        <taxon>Micrococcales</taxon>
        <taxon>Micrococcaceae</taxon>
        <taxon>Arthrobacter</taxon>
    </lineage>
</organism>
<dbReference type="InterPro" id="IPR045851">
    <property type="entry name" value="AMP-bd_C_sf"/>
</dbReference>
<dbReference type="InterPro" id="IPR020845">
    <property type="entry name" value="AMP-binding_CS"/>
</dbReference>
<dbReference type="GO" id="GO:0031956">
    <property type="term" value="F:medium-chain fatty acid-CoA ligase activity"/>
    <property type="evidence" value="ECO:0007669"/>
    <property type="project" value="TreeGrafter"/>
</dbReference>
<dbReference type="GO" id="GO:0006631">
    <property type="term" value="P:fatty acid metabolic process"/>
    <property type="evidence" value="ECO:0007669"/>
    <property type="project" value="TreeGrafter"/>
</dbReference>
<keyword evidence="2" id="KW-0436">Ligase</keyword>
<dbReference type="PANTHER" id="PTHR43201:SF5">
    <property type="entry name" value="MEDIUM-CHAIN ACYL-COA LIGASE ACSF2, MITOCHONDRIAL"/>
    <property type="match status" value="1"/>
</dbReference>
<dbReference type="Pfam" id="PF00561">
    <property type="entry name" value="Abhydrolase_1"/>
    <property type="match status" value="1"/>
</dbReference>
<feature type="domain" description="AMP-dependent synthetase/ligase" evidence="3">
    <location>
        <begin position="370"/>
        <end position="753"/>
    </location>
</feature>
<dbReference type="SUPFAM" id="SSF53474">
    <property type="entry name" value="alpha/beta-Hydrolases"/>
    <property type="match status" value="1"/>
</dbReference>
<dbReference type="Gene3D" id="3.30.300.30">
    <property type="match status" value="1"/>
</dbReference>
<evidence type="ECO:0000259" key="4">
    <source>
        <dbReference type="Pfam" id="PF00561"/>
    </source>
</evidence>
<evidence type="ECO:0000256" key="1">
    <source>
        <dbReference type="ARBA" id="ARBA00006432"/>
    </source>
</evidence>
<dbReference type="PROSITE" id="PS00455">
    <property type="entry name" value="AMP_BINDING"/>
    <property type="match status" value="1"/>
</dbReference>
<name>A0A2V5IV89_9MICC</name>
<dbReference type="InterPro" id="IPR029058">
    <property type="entry name" value="AB_hydrolase_fold"/>
</dbReference>
<evidence type="ECO:0000313" key="6">
    <source>
        <dbReference type="Proteomes" id="UP000247980"/>
    </source>
</evidence>
<proteinExistence type="inferred from homology"/>
<sequence length="907" mass="95337">MHGRWLRLEHRHDGNRLVALVSAELSAPAPWPGVQAHWQRALSVPSTSAVDPAGTSRQWHYLDNESDVAATGMDPVGTLLCVHGNPTWSYLWRTLLAEATSPETLAAGGPWRVIAVDQLDMGFSERTDTFRRLEDRINDLSDFTDALALSGPVVSVGHDWGGLISLGWATRHREQLAAVVLTNTAVHPAGFSLPPALKLALHPAVHKWGTTTSTAFLRITHGLGQPSLAEDVRDAFMAPYKTVARRAGVGNFVADIPFATDHPSRPTLDAVSDDIRTLGVPALMFWGPKDPVFSDRYLRDLLTRLPQADVHRFEGASHLVQEDRDIATPTFAWLTQKVLSQDVPSDAANETTATGYTSMLAELDSRRSDTSTAVVDMLPDGHGTRTLSWSQLSRDVDDLAAGLRELGVTSGKRVSLLVPPGINLTTLIYACLRLGAIIVVADAGLGTAGMSRAIKGAGPDYLIGIERALAGARLYNWPGVRIAAEDFTPSSAAAKKALFDVAATVPQLMANGRVVRLAGTATVFTPPAPDADAAVLFTSGSTGPAKGVVYTNRRLSAMRDALKATYKLEAGTALVAGFAPFALLGPALGATTVTPDMDVTAPRTLTAKALADAAAAIDATVVFASPAALVNVVATAAELTPAQQKALSDVGLILSAGAPLALPLLEQVQQLAPNAALHTPYGMTEALPVTDIDLPGIRAAGVGNGVCVGTPVSGATVMIAPVAADGTVIPKPTTEAGVTGEILIRAPHVKERYDRLWITQEQSTSIPGWHRSGDVGHLDTEGRLWVEGRMAHILTMSDGVTTPVAAEQAVERVPAVARAAVVGVGPAGTQAAVAIVETTPAVKRSGLAPMPLATAVREAARTVGLQLSAVLVIDAMPTDVRHNSKIDRAKLSQWAGRMLAGKKAGQP</sequence>
<evidence type="ECO:0000313" key="5">
    <source>
        <dbReference type="EMBL" id="PYI38024.1"/>
    </source>
</evidence>
<evidence type="ECO:0000256" key="2">
    <source>
        <dbReference type="ARBA" id="ARBA00022598"/>
    </source>
</evidence>
<dbReference type="Proteomes" id="UP000247980">
    <property type="component" value="Unassembled WGS sequence"/>
</dbReference>
<dbReference type="InterPro" id="IPR000073">
    <property type="entry name" value="AB_hydrolase_1"/>
</dbReference>
<dbReference type="PANTHER" id="PTHR43201">
    <property type="entry name" value="ACYL-COA SYNTHETASE"/>
    <property type="match status" value="1"/>
</dbReference>
<dbReference type="AlphaFoldDB" id="A0A2V5IV89"/>
<evidence type="ECO:0000259" key="3">
    <source>
        <dbReference type="Pfam" id="PF00501"/>
    </source>
</evidence>